<proteinExistence type="predicted"/>
<dbReference type="SUPFAM" id="SSF52343">
    <property type="entry name" value="Ferredoxin reductase-like, C-terminal NADP-linked domain"/>
    <property type="match status" value="1"/>
</dbReference>
<dbReference type="Gene3D" id="3.40.50.80">
    <property type="entry name" value="Nucleotide-binding domain of ferredoxin-NADP reductase (FNR) module"/>
    <property type="match status" value="1"/>
</dbReference>
<dbReference type="Gene3D" id="3.10.20.30">
    <property type="match status" value="1"/>
</dbReference>
<evidence type="ECO:0000256" key="1">
    <source>
        <dbReference type="ARBA" id="ARBA00001974"/>
    </source>
</evidence>
<keyword evidence="8" id="KW-0812">Transmembrane</keyword>
<feature type="transmembrane region" description="Helical" evidence="8">
    <location>
        <begin position="230"/>
        <end position="251"/>
    </location>
</feature>
<dbReference type="PROSITE" id="PS00197">
    <property type="entry name" value="2FE2S_FER_1"/>
    <property type="match status" value="1"/>
</dbReference>
<keyword evidence="5" id="KW-0560">Oxidoreductase</keyword>
<dbReference type="GO" id="GO:0051537">
    <property type="term" value="F:2 iron, 2 sulfur cluster binding"/>
    <property type="evidence" value="ECO:0007669"/>
    <property type="project" value="UniProtKB-KW"/>
</dbReference>
<evidence type="ECO:0000259" key="10">
    <source>
        <dbReference type="PROSITE" id="PS51384"/>
    </source>
</evidence>
<evidence type="ECO:0000313" key="11">
    <source>
        <dbReference type="EMBL" id="AFU02337.1"/>
    </source>
</evidence>
<dbReference type="PRINTS" id="PR00409">
    <property type="entry name" value="PHDIOXRDTASE"/>
</dbReference>
<dbReference type="eggNOG" id="COG1018">
    <property type="taxonomic scope" value="Bacteria"/>
</dbReference>
<feature type="domain" description="FAD-binding FR-type" evidence="10">
    <location>
        <begin position="269"/>
        <end position="369"/>
    </location>
</feature>
<dbReference type="PANTHER" id="PTHR47354:SF1">
    <property type="entry name" value="CARNITINE MONOOXYGENASE REDUCTASE SUBUNIT"/>
    <property type="match status" value="1"/>
</dbReference>
<accession>K0EXX9</accession>
<feature type="domain" description="2Fe-2S ferredoxin-type" evidence="9">
    <location>
        <begin position="495"/>
        <end position="580"/>
    </location>
</feature>
<gene>
    <name evidence="11" type="ORF">O3I_021910</name>
</gene>
<feature type="transmembrane region" description="Helical" evidence="8">
    <location>
        <begin position="30"/>
        <end position="47"/>
    </location>
</feature>
<dbReference type="SUPFAM" id="SSF54292">
    <property type="entry name" value="2Fe-2S ferredoxin-like"/>
    <property type="match status" value="1"/>
</dbReference>
<dbReference type="Gene3D" id="2.40.30.10">
    <property type="entry name" value="Translation factors"/>
    <property type="match status" value="1"/>
</dbReference>
<dbReference type="GO" id="GO:0016491">
    <property type="term" value="F:oxidoreductase activity"/>
    <property type="evidence" value="ECO:0007669"/>
    <property type="project" value="UniProtKB-KW"/>
</dbReference>
<evidence type="ECO:0000256" key="5">
    <source>
        <dbReference type="ARBA" id="ARBA00023002"/>
    </source>
</evidence>
<dbReference type="CDD" id="cd06185">
    <property type="entry name" value="PDR_like"/>
    <property type="match status" value="1"/>
</dbReference>
<organism evidence="11 12">
    <name type="scientific">Nocardia brasiliensis (strain ATCC 700358 / HUJEG-1)</name>
    <dbReference type="NCBI Taxonomy" id="1133849"/>
    <lineage>
        <taxon>Bacteria</taxon>
        <taxon>Bacillati</taxon>
        <taxon>Actinomycetota</taxon>
        <taxon>Actinomycetes</taxon>
        <taxon>Mycobacteriales</taxon>
        <taxon>Nocardiaceae</taxon>
        <taxon>Nocardia</taxon>
    </lineage>
</organism>
<feature type="transmembrane region" description="Helical" evidence="8">
    <location>
        <begin position="54"/>
        <end position="72"/>
    </location>
</feature>
<keyword evidence="2" id="KW-0285">Flavoprotein</keyword>
<keyword evidence="4" id="KW-0479">Metal-binding</keyword>
<evidence type="ECO:0000256" key="6">
    <source>
        <dbReference type="ARBA" id="ARBA00023004"/>
    </source>
</evidence>
<keyword evidence="6" id="KW-0408">Iron</keyword>
<comment type="cofactor">
    <cofactor evidence="1">
        <name>FAD</name>
        <dbReference type="ChEBI" id="CHEBI:57692"/>
    </cofactor>
</comment>
<dbReference type="InterPro" id="IPR006058">
    <property type="entry name" value="2Fe2S_fd_BS"/>
</dbReference>
<evidence type="ECO:0000256" key="8">
    <source>
        <dbReference type="SAM" id="Phobius"/>
    </source>
</evidence>
<feature type="transmembrane region" description="Helical" evidence="8">
    <location>
        <begin position="78"/>
        <end position="97"/>
    </location>
</feature>
<dbReference type="GO" id="GO:0046872">
    <property type="term" value="F:metal ion binding"/>
    <property type="evidence" value="ECO:0007669"/>
    <property type="project" value="UniProtKB-KW"/>
</dbReference>
<keyword evidence="3" id="KW-0001">2Fe-2S</keyword>
<protein>
    <submittedName>
        <fullName evidence="11">Ferredoxin</fullName>
    </submittedName>
</protein>
<dbReference type="InterPro" id="IPR001041">
    <property type="entry name" value="2Fe-2S_ferredoxin-type"/>
</dbReference>
<dbReference type="Pfam" id="PF00111">
    <property type="entry name" value="Fer2"/>
    <property type="match status" value="1"/>
</dbReference>
<dbReference type="PANTHER" id="PTHR47354">
    <property type="entry name" value="NADH OXIDOREDUCTASE HCR"/>
    <property type="match status" value="1"/>
</dbReference>
<dbReference type="CDD" id="cd00207">
    <property type="entry name" value="fer2"/>
    <property type="match status" value="1"/>
</dbReference>
<dbReference type="InterPro" id="IPR039261">
    <property type="entry name" value="FNR_nucleotide-bd"/>
</dbReference>
<dbReference type="PROSITE" id="PS51384">
    <property type="entry name" value="FAD_FR"/>
    <property type="match status" value="1"/>
</dbReference>
<dbReference type="KEGG" id="nbr:O3I_021910"/>
<sequence>MLVAFMTVAVAAMVLPPVFPATLAAARVPMWGLLIAVAGGLVVLVTAERAVPRRILLGGGWLLVVSVVLQAFVVGDLVAMFATWLAVPILATLAGQLRPKPRKALVAAHIVAACCWVGIAVTISAMAVVAMTTRDIHTSRVTYELMAVFDLTLLPWANFATFLTGLAVGLTTSWGLFRYYWVAAKLAIAVGILFVAFGFLHDALEHAAARAAQLAETGGSPAELGTSAMVAFWGFGGSTLSLVAAVLLSLYKPGGKTRRGRRVLTGRKQPVVPAVLADRREIADGTIALTVCGEDRTLPEWTPGAHIDLVLPSGRVRQYSLYGDPADTASYRVAVLHEPDGRGGSKEIHDLPVGARIGIRGPRNNFPLIDAPAYLFVAGGIGITPFLPMIRRLHGAGSEWRLVYRGRSLPTMAFGKALLRQYPDRVTLLPADTHARPDLDDLLRRTPAAAAVYCCGPEDLLAAMESAVARHPYVTLHTERFAASNRGDGQTNTVFEAELRRSGVVVPVPPDRTLLAAIQAVDPTVDLSCADGVCGSCATRVLAGVPDHRDDVLQADERDRVDIIYPCVSRARGDRLVLDV</sequence>
<dbReference type="InterPro" id="IPR017927">
    <property type="entry name" value="FAD-bd_FR_type"/>
</dbReference>
<evidence type="ECO:0000256" key="2">
    <source>
        <dbReference type="ARBA" id="ARBA00022630"/>
    </source>
</evidence>
<dbReference type="InterPro" id="IPR012675">
    <property type="entry name" value="Beta-grasp_dom_sf"/>
</dbReference>
<keyword evidence="8" id="KW-1133">Transmembrane helix</keyword>
<dbReference type="AlphaFoldDB" id="K0EXX9"/>
<dbReference type="InterPro" id="IPR050415">
    <property type="entry name" value="MRET"/>
</dbReference>
<feature type="transmembrane region" description="Helical" evidence="8">
    <location>
        <begin position="153"/>
        <end position="172"/>
    </location>
</feature>
<dbReference type="InterPro" id="IPR017938">
    <property type="entry name" value="Riboflavin_synthase-like_b-brl"/>
</dbReference>
<name>K0EXX9_NOCB7</name>
<keyword evidence="8" id="KW-0472">Membrane</keyword>
<evidence type="ECO:0000256" key="4">
    <source>
        <dbReference type="ARBA" id="ARBA00022723"/>
    </source>
</evidence>
<evidence type="ECO:0000259" key="9">
    <source>
        <dbReference type="PROSITE" id="PS51085"/>
    </source>
</evidence>
<evidence type="ECO:0000256" key="7">
    <source>
        <dbReference type="ARBA" id="ARBA00023014"/>
    </source>
</evidence>
<dbReference type="Proteomes" id="UP000006304">
    <property type="component" value="Chromosome"/>
</dbReference>
<feature type="transmembrane region" description="Helical" evidence="8">
    <location>
        <begin position="179"/>
        <end position="200"/>
    </location>
</feature>
<keyword evidence="7" id="KW-0411">Iron-sulfur</keyword>
<evidence type="ECO:0000313" key="12">
    <source>
        <dbReference type="Proteomes" id="UP000006304"/>
    </source>
</evidence>
<dbReference type="SUPFAM" id="SSF63380">
    <property type="entry name" value="Riboflavin synthase domain-like"/>
    <property type="match status" value="1"/>
</dbReference>
<dbReference type="STRING" id="1133849.O3I_021910"/>
<reference evidence="11 12" key="1">
    <citation type="journal article" date="2012" name="J. Bacteriol.">
        <title>Complete genome sequence of Nocardia brasiliensis HUJEG-1.</title>
        <authorList>
            <person name="Vera-Cabrera L."/>
            <person name="Ortiz-Lopez R."/>
            <person name="Elizondo-Gonzalez R."/>
            <person name="Perez-Maya A.A."/>
            <person name="Ocampo-Candiani J."/>
        </authorList>
    </citation>
    <scope>NUCLEOTIDE SEQUENCE [LARGE SCALE GENOMIC DNA]</scope>
    <source>
        <strain evidence="12">ATCC 700358</strain>
    </source>
</reference>
<dbReference type="EMBL" id="CP003876">
    <property type="protein sequence ID" value="AFU02337.1"/>
    <property type="molecule type" value="Genomic_DNA"/>
</dbReference>
<keyword evidence="12" id="KW-1185">Reference proteome</keyword>
<dbReference type="HOGENOM" id="CLU_469964_0_0_11"/>
<dbReference type="PROSITE" id="PS51085">
    <property type="entry name" value="2FE2S_FER_2"/>
    <property type="match status" value="1"/>
</dbReference>
<evidence type="ECO:0000256" key="3">
    <source>
        <dbReference type="ARBA" id="ARBA00022714"/>
    </source>
</evidence>
<feature type="transmembrane region" description="Helical" evidence="8">
    <location>
        <begin position="104"/>
        <end position="133"/>
    </location>
</feature>
<dbReference type="InterPro" id="IPR036010">
    <property type="entry name" value="2Fe-2S_ferredoxin-like_sf"/>
</dbReference>